<accession>A0A803M205</accession>
<dbReference type="Pfam" id="PF07734">
    <property type="entry name" value="FBA_1"/>
    <property type="match status" value="1"/>
</dbReference>
<sequence>MAEVWRELWSEILKRIPAKELGKCICVCKIWYSLILSPKFIASHTKFHQTHLNFLLRSFTKPSLAESGVESYHFSSDSEEISGLFNKGSILPFKTGVGLNFRVVGCVNGVVFLADTQFGNRYSFYLWNPLIKKHIKVPKPRIVFDVVGPYMHVFGFGYDSKTQDLKVVRVSHIQLNSGLDEIPPKAEVYSAKLGVWRWVFADDVTTCIAEDIWSQCFLQGCVHWVGFDRKDESDSSFKNNCLLVFDVEEEKFRKMELPLALLEVCPIVLEVSEFKGLLSMIQYKRNGDGFEMWIQKEYDVIDSWSKVLSVDFDEPKLLKVLRWRPNGEVLAQTFEGELVSYNPDTKNMITIRDDGMFAAFYACAFTESLFFLEKDCESKRTVRLEEDDTICNEDGNSSSLDTIRVRMGKAFVILNQMIKFRREF</sequence>
<dbReference type="Pfam" id="PF00646">
    <property type="entry name" value="F-box"/>
    <property type="match status" value="1"/>
</dbReference>
<dbReference type="InterPro" id="IPR001810">
    <property type="entry name" value="F-box_dom"/>
</dbReference>
<keyword evidence="3" id="KW-1185">Reference proteome</keyword>
<organism evidence="2 3">
    <name type="scientific">Chenopodium quinoa</name>
    <name type="common">Quinoa</name>
    <dbReference type="NCBI Taxonomy" id="63459"/>
    <lineage>
        <taxon>Eukaryota</taxon>
        <taxon>Viridiplantae</taxon>
        <taxon>Streptophyta</taxon>
        <taxon>Embryophyta</taxon>
        <taxon>Tracheophyta</taxon>
        <taxon>Spermatophyta</taxon>
        <taxon>Magnoliopsida</taxon>
        <taxon>eudicotyledons</taxon>
        <taxon>Gunneridae</taxon>
        <taxon>Pentapetalae</taxon>
        <taxon>Caryophyllales</taxon>
        <taxon>Chenopodiaceae</taxon>
        <taxon>Chenopodioideae</taxon>
        <taxon>Atripliceae</taxon>
        <taxon>Chenopodium</taxon>
    </lineage>
</organism>
<dbReference type="PANTHER" id="PTHR31672:SF10">
    <property type="entry name" value="F-BOX DOMAIN-CONTAINING PROTEIN"/>
    <property type="match status" value="1"/>
</dbReference>
<feature type="domain" description="F-box" evidence="1">
    <location>
        <begin position="4"/>
        <end position="44"/>
    </location>
</feature>
<dbReference type="EnsemblPlants" id="AUR62044704-RA">
    <property type="protein sequence ID" value="AUR62044704-RA:cds"/>
    <property type="gene ID" value="AUR62044704"/>
</dbReference>
<accession>A0A803NEZ9</accession>
<protein>
    <recommendedName>
        <fullName evidence="1">F-box domain-containing protein</fullName>
    </recommendedName>
</protein>
<reference evidence="2" key="2">
    <citation type="submission" date="2021-03" db="UniProtKB">
        <authorList>
            <consortium name="EnsemblPlants"/>
        </authorList>
    </citation>
    <scope>IDENTIFICATION</scope>
</reference>
<evidence type="ECO:0000313" key="2">
    <source>
        <dbReference type="EnsemblPlants" id="AUR62021987-RA:cds"/>
    </source>
</evidence>
<dbReference type="EnsemblPlants" id="AUR62021987-RA">
    <property type="protein sequence ID" value="AUR62021987-RA:cds"/>
    <property type="gene ID" value="AUR62021987"/>
</dbReference>
<name>A0A803M205_CHEQI</name>
<dbReference type="Gramene" id="AUR62021987-RA">
    <property type="protein sequence ID" value="AUR62021987-RA:cds"/>
    <property type="gene ID" value="AUR62021987"/>
</dbReference>
<dbReference type="KEGG" id="cqi:110731372"/>
<evidence type="ECO:0000259" key="1">
    <source>
        <dbReference type="SMART" id="SM00256"/>
    </source>
</evidence>
<dbReference type="SMART" id="SM00256">
    <property type="entry name" value="FBOX"/>
    <property type="match status" value="1"/>
</dbReference>
<dbReference type="InterPro" id="IPR017451">
    <property type="entry name" value="F-box-assoc_interact_dom"/>
</dbReference>
<dbReference type="RefSeq" id="XP_021774021.1">
    <property type="nucleotide sequence ID" value="XM_021918329.1"/>
</dbReference>
<dbReference type="Gramene" id="AUR62044704-RA">
    <property type="protein sequence ID" value="AUR62044704-RA:cds"/>
    <property type="gene ID" value="AUR62044704"/>
</dbReference>
<dbReference type="Gene3D" id="1.20.1280.50">
    <property type="match status" value="1"/>
</dbReference>
<dbReference type="NCBIfam" id="TIGR01640">
    <property type="entry name" value="F_box_assoc_1"/>
    <property type="match status" value="1"/>
</dbReference>
<dbReference type="KEGG" id="cqi:110737978"/>
<evidence type="ECO:0000313" key="3">
    <source>
        <dbReference type="Proteomes" id="UP000596660"/>
    </source>
</evidence>
<dbReference type="GeneID" id="110737978"/>
<reference evidence="2" key="1">
    <citation type="journal article" date="2017" name="Nature">
        <title>The genome of Chenopodium quinoa.</title>
        <authorList>
            <person name="Jarvis D.E."/>
            <person name="Ho Y.S."/>
            <person name="Lightfoot D.J."/>
            <person name="Schmoeckel S.M."/>
            <person name="Li B."/>
            <person name="Borm T.J.A."/>
            <person name="Ohyanagi H."/>
            <person name="Mineta K."/>
            <person name="Michell C.T."/>
            <person name="Saber N."/>
            <person name="Kharbatia N.M."/>
            <person name="Rupper R.R."/>
            <person name="Sharp A.R."/>
            <person name="Dally N."/>
            <person name="Boughton B.A."/>
            <person name="Woo Y.H."/>
            <person name="Gao G."/>
            <person name="Schijlen E.G.W.M."/>
            <person name="Guo X."/>
            <person name="Momin A.A."/>
            <person name="Negrao S."/>
            <person name="Al-Babili S."/>
            <person name="Gehring C."/>
            <person name="Roessner U."/>
            <person name="Jung C."/>
            <person name="Murphy K."/>
            <person name="Arold S.T."/>
            <person name="Gojobori T."/>
            <person name="van der Linden C.G."/>
            <person name="van Loo E.N."/>
            <person name="Jellen E.N."/>
            <person name="Maughan P.J."/>
            <person name="Tester M."/>
        </authorList>
    </citation>
    <scope>NUCLEOTIDE SEQUENCE [LARGE SCALE GENOMIC DNA]</scope>
    <source>
        <strain evidence="2">cv. PI 614886</strain>
    </source>
</reference>
<proteinExistence type="predicted"/>
<dbReference type="OrthoDB" id="5314306at2759"/>
<gene>
    <name evidence="2" type="primary">LOC110737978</name>
</gene>
<dbReference type="PANTHER" id="PTHR31672">
    <property type="entry name" value="BNACNNG10540D PROTEIN"/>
    <property type="match status" value="1"/>
</dbReference>
<dbReference type="InterPro" id="IPR006527">
    <property type="entry name" value="F-box-assoc_dom_typ1"/>
</dbReference>
<dbReference type="Proteomes" id="UP000596660">
    <property type="component" value="Unplaced"/>
</dbReference>
<dbReference type="AlphaFoldDB" id="A0A803M205"/>
<dbReference type="SUPFAM" id="SSF81383">
    <property type="entry name" value="F-box domain"/>
    <property type="match status" value="1"/>
</dbReference>
<dbReference type="InterPro" id="IPR036047">
    <property type="entry name" value="F-box-like_dom_sf"/>
</dbReference>
<dbReference type="InterPro" id="IPR050796">
    <property type="entry name" value="SCF_F-box_component"/>
</dbReference>